<name>A0A8S5MHB8_9CAUD</name>
<dbReference type="EMBL" id="BK014905">
    <property type="protein sequence ID" value="DAD81616.1"/>
    <property type="molecule type" value="Genomic_DNA"/>
</dbReference>
<reference evidence="1" key="1">
    <citation type="journal article" date="2021" name="Proc. Natl. Acad. Sci. U.S.A.">
        <title>A Catalog of Tens of Thousands of Viruses from Human Metagenomes Reveals Hidden Associations with Chronic Diseases.</title>
        <authorList>
            <person name="Tisza M.J."/>
            <person name="Buck C.B."/>
        </authorList>
    </citation>
    <scope>NUCLEOTIDE SEQUENCE</scope>
    <source>
        <strain evidence="1">Cthmz15</strain>
    </source>
</reference>
<protein>
    <submittedName>
        <fullName evidence="1">Uncharacterized protein</fullName>
    </submittedName>
</protein>
<proteinExistence type="predicted"/>
<sequence length="155" mass="17890">MNTVDFDWNGQTLHLLLNGAALFDIFDRYGSDAEILTLIDGSDKKSYLNTCWLLYKLAEQGELARRFLGHDHERYPTAERLAASLMPLEVPKARRAITRAVKLGFGMLYPEDTESEFVDLGLLELQKKTGSRRTGSSIFRRLRSFFTCLLRKRRR</sequence>
<organism evidence="1">
    <name type="scientific">Myoviridae sp. cthmz15</name>
    <dbReference type="NCBI Taxonomy" id="2826684"/>
    <lineage>
        <taxon>Viruses</taxon>
        <taxon>Duplodnaviria</taxon>
        <taxon>Heunggongvirae</taxon>
        <taxon>Uroviricota</taxon>
        <taxon>Caudoviricetes</taxon>
    </lineage>
</organism>
<evidence type="ECO:0000313" key="1">
    <source>
        <dbReference type="EMBL" id="DAD81616.1"/>
    </source>
</evidence>
<accession>A0A8S5MHB8</accession>